<evidence type="ECO:0000256" key="5">
    <source>
        <dbReference type="ARBA" id="ARBA00022786"/>
    </source>
</evidence>
<dbReference type="GO" id="GO:0006508">
    <property type="term" value="P:proteolysis"/>
    <property type="evidence" value="ECO:0007669"/>
    <property type="project" value="UniProtKB-KW"/>
</dbReference>
<evidence type="ECO:0000256" key="1">
    <source>
        <dbReference type="ARBA" id="ARBA00000707"/>
    </source>
</evidence>
<feature type="region of interest" description="Disordered" evidence="8">
    <location>
        <begin position="186"/>
        <end position="230"/>
    </location>
</feature>
<dbReference type="CDD" id="cd02257">
    <property type="entry name" value="Peptidase_C19"/>
    <property type="match status" value="1"/>
</dbReference>
<dbReference type="InterPro" id="IPR028889">
    <property type="entry name" value="USP"/>
</dbReference>
<keyword evidence="6 10" id="KW-0378">Hydrolase</keyword>
<dbReference type="InterPro" id="IPR001394">
    <property type="entry name" value="Peptidase_C19_UCH"/>
</dbReference>
<feature type="region of interest" description="Disordered" evidence="8">
    <location>
        <begin position="827"/>
        <end position="862"/>
    </location>
</feature>
<feature type="compositionally biased region" description="Basic and acidic residues" evidence="8">
    <location>
        <begin position="1142"/>
        <end position="1153"/>
    </location>
</feature>
<feature type="region of interest" description="Disordered" evidence="8">
    <location>
        <begin position="1024"/>
        <end position="1087"/>
    </location>
</feature>
<dbReference type="GO" id="GO:0005634">
    <property type="term" value="C:nucleus"/>
    <property type="evidence" value="ECO:0007669"/>
    <property type="project" value="TreeGrafter"/>
</dbReference>
<gene>
    <name evidence="10" type="ORF">ABL78_4592</name>
</gene>
<evidence type="ECO:0000256" key="3">
    <source>
        <dbReference type="ARBA" id="ARBA00012759"/>
    </source>
</evidence>
<dbReference type="Gene3D" id="3.90.70.10">
    <property type="entry name" value="Cysteine proteinases"/>
    <property type="match status" value="2"/>
</dbReference>
<feature type="region of interest" description="Disordered" evidence="8">
    <location>
        <begin position="1142"/>
        <end position="1197"/>
    </location>
</feature>
<feature type="compositionally biased region" description="Low complexity" evidence="8">
    <location>
        <begin position="1294"/>
        <end position="1303"/>
    </location>
</feature>
<feature type="compositionally biased region" description="Pro residues" evidence="8">
    <location>
        <begin position="1391"/>
        <end position="1401"/>
    </location>
</feature>
<feature type="region of interest" description="Disordered" evidence="8">
    <location>
        <begin position="1294"/>
        <end position="1402"/>
    </location>
</feature>
<feature type="compositionally biased region" description="Low complexity" evidence="8">
    <location>
        <begin position="205"/>
        <end position="224"/>
    </location>
</feature>
<dbReference type="EC" id="3.4.19.12" evidence="3"/>
<comment type="catalytic activity">
    <reaction evidence="1">
        <text>Thiol-dependent hydrolysis of ester, thioester, amide, peptide and isopeptide bonds formed by the C-terminal Gly of ubiquitin (a 76-residue protein attached to proteins as an intracellular targeting signal).</text>
        <dbReference type="EC" id="3.4.19.12"/>
    </reaction>
</comment>
<feature type="region of interest" description="Disordered" evidence="8">
    <location>
        <begin position="1651"/>
        <end position="1683"/>
    </location>
</feature>
<dbReference type="PROSITE" id="PS00972">
    <property type="entry name" value="USP_1"/>
    <property type="match status" value="1"/>
</dbReference>
<dbReference type="EMBL" id="LJSK01000135">
    <property type="protein sequence ID" value="KPI86366.1"/>
    <property type="molecule type" value="Genomic_DNA"/>
</dbReference>
<dbReference type="PROSITE" id="PS00973">
    <property type="entry name" value="USP_2"/>
    <property type="match status" value="1"/>
</dbReference>
<evidence type="ECO:0000256" key="4">
    <source>
        <dbReference type="ARBA" id="ARBA00022670"/>
    </source>
</evidence>
<feature type="region of interest" description="Disordered" evidence="8">
    <location>
        <begin position="1237"/>
        <end position="1262"/>
    </location>
</feature>
<dbReference type="InterPro" id="IPR050164">
    <property type="entry name" value="Peptidase_C19"/>
</dbReference>
<feature type="compositionally biased region" description="Polar residues" evidence="8">
    <location>
        <begin position="1188"/>
        <end position="1197"/>
    </location>
</feature>
<evidence type="ECO:0000256" key="8">
    <source>
        <dbReference type="SAM" id="MobiDB-lite"/>
    </source>
</evidence>
<dbReference type="PANTHER" id="PTHR24006:SF888">
    <property type="entry name" value="UBIQUITIN CARBOXYL-TERMINAL HYDROLASE 30"/>
    <property type="match status" value="1"/>
</dbReference>
<accession>A0A0N0P5E3</accession>
<evidence type="ECO:0000313" key="11">
    <source>
        <dbReference type="Proteomes" id="UP000038009"/>
    </source>
</evidence>
<dbReference type="Pfam" id="PF00443">
    <property type="entry name" value="UCH"/>
    <property type="match status" value="1"/>
</dbReference>
<dbReference type="GO" id="GO:0005829">
    <property type="term" value="C:cytosol"/>
    <property type="evidence" value="ECO:0007669"/>
    <property type="project" value="TreeGrafter"/>
</dbReference>
<evidence type="ECO:0000256" key="2">
    <source>
        <dbReference type="ARBA" id="ARBA00009085"/>
    </source>
</evidence>
<dbReference type="PROSITE" id="PS50235">
    <property type="entry name" value="USP_3"/>
    <property type="match status" value="1"/>
</dbReference>
<proteinExistence type="inferred from homology"/>
<evidence type="ECO:0000256" key="7">
    <source>
        <dbReference type="ARBA" id="ARBA00022807"/>
    </source>
</evidence>
<feature type="compositionally biased region" description="Low complexity" evidence="8">
    <location>
        <begin position="1362"/>
        <end position="1382"/>
    </location>
</feature>
<feature type="compositionally biased region" description="Low complexity" evidence="8">
    <location>
        <begin position="926"/>
        <end position="947"/>
    </location>
</feature>
<organism evidence="10 11">
    <name type="scientific">Leptomonas seymouri</name>
    <dbReference type="NCBI Taxonomy" id="5684"/>
    <lineage>
        <taxon>Eukaryota</taxon>
        <taxon>Discoba</taxon>
        <taxon>Euglenozoa</taxon>
        <taxon>Kinetoplastea</taxon>
        <taxon>Metakinetoplastina</taxon>
        <taxon>Trypanosomatida</taxon>
        <taxon>Trypanosomatidae</taxon>
        <taxon>Leishmaniinae</taxon>
        <taxon>Leptomonas</taxon>
    </lineage>
</organism>
<protein>
    <recommendedName>
        <fullName evidence="3">ubiquitinyl hydrolase 1</fullName>
        <ecNumber evidence="3">3.4.19.12</ecNumber>
    </recommendedName>
</protein>
<dbReference type="OMA" id="ASEFWHA"/>
<evidence type="ECO:0000259" key="9">
    <source>
        <dbReference type="PROSITE" id="PS50235"/>
    </source>
</evidence>
<keyword evidence="5" id="KW-0833">Ubl conjugation pathway</keyword>
<name>A0A0N0P5E3_LEPSE</name>
<dbReference type="GO" id="GO:0004843">
    <property type="term" value="F:cysteine-type deubiquitinase activity"/>
    <property type="evidence" value="ECO:0007669"/>
    <property type="project" value="UniProtKB-EC"/>
</dbReference>
<dbReference type="SUPFAM" id="SSF54001">
    <property type="entry name" value="Cysteine proteinases"/>
    <property type="match status" value="1"/>
</dbReference>
<feature type="compositionally biased region" description="Basic and acidic residues" evidence="8">
    <location>
        <begin position="1651"/>
        <end position="1670"/>
    </location>
</feature>
<evidence type="ECO:0000313" key="10">
    <source>
        <dbReference type="EMBL" id="KPI86366.1"/>
    </source>
</evidence>
<feature type="region of interest" description="Disordered" evidence="8">
    <location>
        <begin position="265"/>
        <end position="285"/>
    </location>
</feature>
<reference evidence="10 11" key="1">
    <citation type="journal article" date="2015" name="PLoS Pathog.">
        <title>Leptomonas seymouri: Adaptations to the Dixenous Life Cycle Analyzed by Genome Sequencing, Transcriptome Profiling and Co-infection with Leishmania donovani.</title>
        <authorList>
            <person name="Kraeva N."/>
            <person name="Butenko A."/>
            <person name="Hlavacova J."/>
            <person name="Kostygov A."/>
            <person name="Myskova J."/>
            <person name="Grybchuk D."/>
            <person name="Lestinova T."/>
            <person name="Votypka J."/>
            <person name="Volf P."/>
            <person name="Opperdoes F."/>
            <person name="Flegontov P."/>
            <person name="Lukes J."/>
            <person name="Yurchenko V."/>
        </authorList>
    </citation>
    <scope>NUCLEOTIDE SEQUENCE [LARGE SCALE GENOMIC DNA]</scope>
    <source>
        <strain evidence="10 11">ATCC 30220</strain>
    </source>
</reference>
<feature type="domain" description="USP" evidence="9">
    <location>
        <begin position="648"/>
        <end position="1458"/>
    </location>
</feature>
<sequence>MAKAKGGSRGSRDASSGCCSSAQLRHVRQTLERLSLAKFRIEHPAPFLLGRIRTIERWQLSVKKMNLLQLGASLVRGVLQRGHQGAHPLRVFDTVDDSFPLSLHAAPAQAVAPPGSENLSDLKAASAAANEYREPPRCCHVHHHTSASMPSVARAVLVQSASEASPELYMGLLVEFFGHGISSLVQREGSPPAATPSDPSDDRYPSAPAAVVSNNSASSAEENATPPTGLRLSSEATYALHEIHRAAREIIHCMFTEETALLSKTAPGPAREAQPNERPAPHTADADHLTYERCVRLTRLTANLYSLLSLLDFFSVEAEWVNTAEEYTSRGDLSKAAPASSPPELRAERSSDGATGKSQGSEPAIALNEPATAAAVSSAHRVKAVYTVEHFHDLFSTAGHLPRCVWDIVAAATTVLSQCDVSWSLTHGNAAAAANFNATASVVFSQSQLSLLRQMHRLCHRFELLRQRVYALYPVSPARFKVKQILDWGGFLYVNDPTFRLSLEGSADLIDMHDDDLHRMYALRPRCGIAADNRASILLVAATPYTPRTPQGTPNAAAASAFLPMAASTATEACAMPVSSLIATLASVGTHGFADGSRRRLSPLNSGLDAAAAAATARSSDGYGATSLASPAPQPSAAGRLSTVPGWVGMRNSGNTCFLNSVVQLLSSAVLFRESLMARVQQSVFQRSAVPSSESRHISASDASPPNATAAPYLTSLLQKYGCQLAVALVFGELQWRAQHRHEEYPVLPDYLITQLPAPFNDHRQHDASEYLHALLDQLDEPAQPGGAEVCRWFSGQTATVMTCTGCSHARTHVNAFWDVSTPILGLNASEGPQSEGGNSGGADGERAGEGQPATSHALTAAAAGSKADAAKQLVEVQHFKGATATTTTYVSPSPDGYTAAPAPAPAESTNKGGGDAQPAISNSNSAAVTPLLPSSSSAASYSADTSGGSGHSGKPPLQHLLLRVLHPTLNKELLHSGNALYCEHCGQRTDTVLTTQLVAEISSDEALCLRNGRLSGRITPALASTSAEDKPANGTTSPTASAPTLGEGGSKADALPPDSTAKTQSSEGAEDMQPKRHDSSSPLSASHRTIDTSAAAGGGLPWYLAVQLNRFAYQRSTQSYAKVVKGVPLNEILLLPAYPMEERPPAPRRAAEDAPGDGTGAQQLRQHPQPHSGHDNSHEESEAAAQGSRSGSSNSKTVTATPVWVAYRLQAIVIHSGSTLSSGHYFALARSSHSPRDAAADAHSEHPAQPPDTGSTPQPMSLEGIRTYVHDLGTALASVLDVHDASSAYPPASATAATVAAPPRHERLPEAGEGNEEKLLGNSASRTPVVRSARSKGHGVQEEKKLHVQGTASPAPPPSGTAPTSSDAATAAEAENETCPACRSEEQTHPSPPRASPDLPPAAVSVSGAAFFENWVMLDDSNVQVVPPETMRRVLGGEGGGVYSALETPYLMLYEKVPVCYWDDSRGNAGEEGGREGASLGGSAASPCVLQQLWEGKRREAPCPLASSSASPVAAEELAPEAVAVFRERLCEAEVRTRAPNTHAATASHTAPSAASAGALVPYYFRDGDDASTSATHAAAATTPFAATNPLQAHTHSTVHARMTPSSAALNSSKRLRAKAAAYAQQTSFLKERLSHQRLAHTPVFTCRKLDSVKEMRKDAPKEGQENTKDSSAASDDADSLD</sequence>
<feature type="region of interest" description="Disordered" evidence="8">
    <location>
        <begin position="887"/>
        <end position="956"/>
    </location>
</feature>
<comment type="caution">
    <text evidence="10">The sequence shown here is derived from an EMBL/GenBank/DDBJ whole genome shotgun (WGS) entry which is preliminary data.</text>
</comment>
<dbReference type="GO" id="GO:0016579">
    <property type="term" value="P:protein deubiquitination"/>
    <property type="evidence" value="ECO:0007669"/>
    <property type="project" value="InterPro"/>
</dbReference>
<dbReference type="InterPro" id="IPR038765">
    <property type="entry name" value="Papain-like_cys_pep_sf"/>
</dbReference>
<dbReference type="OrthoDB" id="2420415at2759"/>
<keyword evidence="11" id="KW-1185">Reference proteome</keyword>
<dbReference type="InterPro" id="IPR018200">
    <property type="entry name" value="USP_CS"/>
</dbReference>
<feature type="compositionally biased region" description="Polar residues" evidence="8">
    <location>
        <begin position="1034"/>
        <end position="1043"/>
    </location>
</feature>
<comment type="similarity">
    <text evidence="2">Belongs to the peptidase C19 family.</text>
</comment>
<feature type="compositionally biased region" description="Polar residues" evidence="8">
    <location>
        <begin position="352"/>
        <end position="361"/>
    </location>
</feature>
<dbReference type="PANTHER" id="PTHR24006">
    <property type="entry name" value="UBIQUITIN CARBOXYL-TERMINAL HYDROLASE"/>
    <property type="match status" value="1"/>
</dbReference>
<evidence type="ECO:0000256" key="6">
    <source>
        <dbReference type="ARBA" id="ARBA00022801"/>
    </source>
</evidence>
<feature type="region of interest" description="Disordered" evidence="8">
    <location>
        <begin position="331"/>
        <end position="364"/>
    </location>
</feature>
<keyword evidence="4" id="KW-0645">Protease</keyword>
<dbReference type="VEuPathDB" id="TriTrypDB:Lsey_0135_0220"/>
<feature type="compositionally biased region" description="Basic and acidic residues" evidence="8">
    <location>
        <begin position="1304"/>
        <end position="1320"/>
    </location>
</feature>
<keyword evidence="7" id="KW-0788">Thiol protease</keyword>
<feature type="compositionally biased region" description="Basic and acidic residues" evidence="8">
    <location>
        <begin position="1173"/>
        <end position="1182"/>
    </location>
</feature>
<feature type="compositionally biased region" description="Basic and acidic residues" evidence="8">
    <location>
        <begin position="1237"/>
        <end position="1247"/>
    </location>
</feature>
<dbReference type="Proteomes" id="UP000038009">
    <property type="component" value="Unassembled WGS sequence"/>
</dbReference>